<gene>
    <name evidence="3" type="ORF">WOLCODRAFT_140916</name>
</gene>
<accession>A0A2H3J6J0</accession>
<evidence type="ECO:0000256" key="1">
    <source>
        <dbReference type="SAM" id="MobiDB-lite"/>
    </source>
</evidence>
<keyword evidence="2" id="KW-0472">Membrane</keyword>
<feature type="transmembrane region" description="Helical" evidence="2">
    <location>
        <begin position="112"/>
        <end position="138"/>
    </location>
</feature>
<feature type="transmembrane region" description="Helical" evidence="2">
    <location>
        <begin position="85"/>
        <end position="106"/>
    </location>
</feature>
<evidence type="ECO:0000256" key="2">
    <source>
        <dbReference type="SAM" id="Phobius"/>
    </source>
</evidence>
<evidence type="ECO:0000313" key="3">
    <source>
        <dbReference type="EMBL" id="PCH37541.1"/>
    </source>
</evidence>
<feature type="transmembrane region" description="Helical" evidence="2">
    <location>
        <begin position="60"/>
        <end position="80"/>
    </location>
</feature>
<protein>
    <submittedName>
        <fullName evidence="3">Uncharacterized protein</fullName>
    </submittedName>
</protein>
<dbReference type="Pfam" id="PF16015">
    <property type="entry name" value="Promethin"/>
    <property type="match status" value="1"/>
</dbReference>
<keyword evidence="4" id="KW-1185">Reference proteome</keyword>
<sequence length="218" mass="24172">MVMSADESQQHKHEETNQDDLMSYFDRSATAVRRKFLQFEKEYARPALSTTLQSFRDHPIFSTFIAVFLSLSLLPALAFIGFSLFIFASFSFIALACAILASSIVIMLTGTILISVLLIVLGASIFLTASGTVTYLLLRLAWLVYQNGAHVGLFTWAHEGRALIFRSKLELDVSDHREEELQREFKLGSVATGDVNKQSGARSVSGDQPVQDVKQESG</sequence>
<feature type="region of interest" description="Disordered" evidence="1">
    <location>
        <begin position="196"/>
        <end position="218"/>
    </location>
</feature>
<dbReference type="OMA" id="VYFRERP"/>
<name>A0A2H3J6J0_WOLCO</name>
<evidence type="ECO:0000313" key="4">
    <source>
        <dbReference type="Proteomes" id="UP000218811"/>
    </source>
</evidence>
<feature type="compositionally biased region" description="Polar residues" evidence="1">
    <location>
        <begin position="196"/>
        <end position="208"/>
    </location>
</feature>
<dbReference type="EMBL" id="KB467931">
    <property type="protein sequence ID" value="PCH37541.1"/>
    <property type="molecule type" value="Genomic_DNA"/>
</dbReference>
<keyword evidence="2" id="KW-1133">Transmembrane helix</keyword>
<dbReference type="AlphaFoldDB" id="A0A2H3J6J0"/>
<dbReference type="STRING" id="742152.A0A2H3J6J0"/>
<reference evidence="3 4" key="1">
    <citation type="journal article" date="2012" name="Science">
        <title>The Paleozoic origin of enzymatic lignin decomposition reconstructed from 31 fungal genomes.</title>
        <authorList>
            <person name="Floudas D."/>
            <person name="Binder M."/>
            <person name="Riley R."/>
            <person name="Barry K."/>
            <person name="Blanchette R.A."/>
            <person name="Henrissat B."/>
            <person name="Martinez A.T."/>
            <person name="Otillar R."/>
            <person name="Spatafora J.W."/>
            <person name="Yadav J.S."/>
            <person name="Aerts A."/>
            <person name="Benoit I."/>
            <person name="Boyd A."/>
            <person name="Carlson A."/>
            <person name="Copeland A."/>
            <person name="Coutinho P.M."/>
            <person name="de Vries R.P."/>
            <person name="Ferreira P."/>
            <person name="Findley K."/>
            <person name="Foster B."/>
            <person name="Gaskell J."/>
            <person name="Glotzer D."/>
            <person name="Gorecki P."/>
            <person name="Heitman J."/>
            <person name="Hesse C."/>
            <person name="Hori C."/>
            <person name="Igarashi K."/>
            <person name="Jurgens J.A."/>
            <person name="Kallen N."/>
            <person name="Kersten P."/>
            <person name="Kohler A."/>
            <person name="Kuees U."/>
            <person name="Kumar T.K.A."/>
            <person name="Kuo A."/>
            <person name="LaButti K."/>
            <person name="Larrondo L.F."/>
            <person name="Lindquist E."/>
            <person name="Ling A."/>
            <person name="Lombard V."/>
            <person name="Lucas S."/>
            <person name="Lundell T."/>
            <person name="Martin R."/>
            <person name="McLaughlin D.J."/>
            <person name="Morgenstern I."/>
            <person name="Morin E."/>
            <person name="Murat C."/>
            <person name="Nagy L.G."/>
            <person name="Nolan M."/>
            <person name="Ohm R.A."/>
            <person name="Patyshakuliyeva A."/>
            <person name="Rokas A."/>
            <person name="Ruiz-Duenas F.J."/>
            <person name="Sabat G."/>
            <person name="Salamov A."/>
            <person name="Samejima M."/>
            <person name="Schmutz J."/>
            <person name="Slot J.C."/>
            <person name="St John F."/>
            <person name="Stenlid J."/>
            <person name="Sun H."/>
            <person name="Sun S."/>
            <person name="Syed K."/>
            <person name="Tsang A."/>
            <person name="Wiebenga A."/>
            <person name="Young D."/>
            <person name="Pisabarro A."/>
            <person name="Eastwood D.C."/>
            <person name="Martin F."/>
            <person name="Cullen D."/>
            <person name="Grigoriev I.V."/>
            <person name="Hibbett D.S."/>
        </authorList>
    </citation>
    <scope>NUCLEOTIDE SEQUENCE [LARGE SCALE GENOMIC DNA]</scope>
    <source>
        <strain evidence="3 4">MD-104</strain>
    </source>
</reference>
<dbReference type="OrthoDB" id="3159957at2759"/>
<organism evidence="3 4">
    <name type="scientific">Wolfiporia cocos (strain MD-104)</name>
    <name type="common">Brown rot fungus</name>
    <dbReference type="NCBI Taxonomy" id="742152"/>
    <lineage>
        <taxon>Eukaryota</taxon>
        <taxon>Fungi</taxon>
        <taxon>Dikarya</taxon>
        <taxon>Basidiomycota</taxon>
        <taxon>Agaricomycotina</taxon>
        <taxon>Agaricomycetes</taxon>
        <taxon>Polyporales</taxon>
        <taxon>Phaeolaceae</taxon>
        <taxon>Wolfiporia</taxon>
    </lineage>
</organism>
<keyword evidence="2" id="KW-0812">Transmembrane</keyword>
<proteinExistence type="predicted"/>
<dbReference type="Proteomes" id="UP000218811">
    <property type="component" value="Unassembled WGS sequence"/>
</dbReference>